<dbReference type="OrthoDB" id="6615390at2759"/>
<dbReference type="InterPro" id="IPR012337">
    <property type="entry name" value="RNaseH-like_sf"/>
</dbReference>
<dbReference type="GO" id="GO:0015074">
    <property type="term" value="P:DNA integration"/>
    <property type="evidence" value="ECO:0007669"/>
    <property type="project" value="InterPro"/>
</dbReference>
<comment type="caution">
    <text evidence="2">The sequence shown here is derived from an EMBL/GenBank/DDBJ whole genome shotgun (WGS) entry which is preliminary data.</text>
</comment>
<dbReference type="PANTHER" id="PTHR47331:SF1">
    <property type="entry name" value="GAG-LIKE PROTEIN"/>
    <property type="match status" value="1"/>
</dbReference>
<dbReference type="Gene3D" id="3.30.420.10">
    <property type="entry name" value="Ribonuclease H-like superfamily/Ribonuclease H"/>
    <property type="match status" value="1"/>
</dbReference>
<gene>
    <name evidence="2" type="ORF">RF55_12794</name>
</gene>
<sequence length="237" mass="26299">MPPMAGGNDSTGDRRSFLASTPPRPFQHIGVDYAGPIFLRTTKVRGHKSTMAFIAVFVCMNIKAVHLDVASDYSADAFLAALRRFIARRRLCEVMYSDCGTNFAGADRQLKDLFTASSKEGRRIADELARDRIRWKFNPPAAPHFGGLWETAVKAFKRHLRRIIGDATLMFEEMSTLLAQMEACLNSRPLEALIEDPDDTAALTPRHSLIGTALNAVPEPSLTMTPVDSRDGSWCNR</sequence>
<dbReference type="PROSITE" id="PS50994">
    <property type="entry name" value="INTEGRASE"/>
    <property type="match status" value="1"/>
</dbReference>
<evidence type="ECO:0000259" key="1">
    <source>
        <dbReference type="PROSITE" id="PS50994"/>
    </source>
</evidence>
<dbReference type="Proteomes" id="UP000036403">
    <property type="component" value="Unassembled WGS sequence"/>
</dbReference>
<name>A0A0J7KBU1_LASNI</name>
<dbReference type="PaxDb" id="67767-A0A0J7KBU1"/>
<organism evidence="2 3">
    <name type="scientific">Lasius niger</name>
    <name type="common">Black garden ant</name>
    <dbReference type="NCBI Taxonomy" id="67767"/>
    <lineage>
        <taxon>Eukaryota</taxon>
        <taxon>Metazoa</taxon>
        <taxon>Ecdysozoa</taxon>
        <taxon>Arthropoda</taxon>
        <taxon>Hexapoda</taxon>
        <taxon>Insecta</taxon>
        <taxon>Pterygota</taxon>
        <taxon>Neoptera</taxon>
        <taxon>Endopterygota</taxon>
        <taxon>Hymenoptera</taxon>
        <taxon>Apocrita</taxon>
        <taxon>Aculeata</taxon>
        <taxon>Formicoidea</taxon>
        <taxon>Formicidae</taxon>
        <taxon>Formicinae</taxon>
        <taxon>Lasius</taxon>
        <taxon>Lasius</taxon>
    </lineage>
</organism>
<evidence type="ECO:0000313" key="3">
    <source>
        <dbReference type="Proteomes" id="UP000036403"/>
    </source>
</evidence>
<dbReference type="InterPro" id="IPR001584">
    <property type="entry name" value="Integrase_cat-core"/>
</dbReference>
<accession>A0A0J7KBU1</accession>
<protein>
    <recommendedName>
        <fullName evidence="1">Integrase catalytic domain-containing protein</fullName>
    </recommendedName>
</protein>
<dbReference type="InterPro" id="IPR036397">
    <property type="entry name" value="RNaseH_sf"/>
</dbReference>
<dbReference type="AlphaFoldDB" id="A0A0J7KBU1"/>
<dbReference type="PANTHER" id="PTHR47331">
    <property type="entry name" value="PHD-TYPE DOMAIN-CONTAINING PROTEIN"/>
    <property type="match status" value="1"/>
</dbReference>
<reference evidence="2 3" key="1">
    <citation type="submission" date="2015-04" db="EMBL/GenBank/DDBJ databases">
        <title>Lasius niger genome sequencing.</title>
        <authorList>
            <person name="Konorov E.A."/>
            <person name="Nikitin M.A."/>
            <person name="Kirill M.V."/>
            <person name="Chang P."/>
        </authorList>
    </citation>
    <scope>NUCLEOTIDE SEQUENCE [LARGE SCALE GENOMIC DNA]</scope>
    <source>
        <tissue evidence="2">Whole</tissue>
    </source>
</reference>
<dbReference type="EMBL" id="LBMM01009871">
    <property type="protein sequence ID" value="KMQ87828.1"/>
    <property type="molecule type" value="Genomic_DNA"/>
</dbReference>
<dbReference type="SUPFAM" id="SSF53098">
    <property type="entry name" value="Ribonuclease H-like"/>
    <property type="match status" value="1"/>
</dbReference>
<dbReference type="GO" id="GO:0003676">
    <property type="term" value="F:nucleic acid binding"/>
    <property type="evidence" value="ECO:0007669"/>
    <property type="project" value="InterPro"/>
</dbReference>
<feature type="domain" description="Integrase catalytic" evidence="1">
    <location>
        <begin position="21"/>
        <end position="213"/>
    </location>
</feature>
<dbReference type="STRING" id="67767.A0A0J7KBU1"/>
<evidence type="ECO:0000313" key="2">
    <source>
        <dbReference type="EMBL" id="KMQ87828.1"/>
    </source>
</evidence>
<keyword evidence="3" id="KW-1185">Reference proteome</keyword>
<proteinExistence type="predicted"/>